<dbReference type="AlphaFoldDB" id="A0A9L0KEZ7"/>
<dbReference type="GeneTree" id="ENSGT01150000286916"/>
<evidence type="ECO:0000313" key="2">
    <source>
        <dbReference type="Proteomes" id="UP000694387"/>
    </source>
</evidence>
<proteinExistence type="predicted"/>
<name>A0A9L0KEZ7_EQUAS</name>
<evidence type="ECO:0000313" key="1">
    <source>
        <dbReference type="Ensembl" id="ENSEASP00005061122.1"/>
    </source>
</evidence>
<reference evidence="1" key="3">
    <citation type="submission" date="2025-09" db="UniProtKB">
        <authorList>
            <consortium name="Ensembl"/>
        </authorList>
    </citation>
    <scope>IDENTIFICATION</scope>
</reference>
<reference evidence="1 2" key="1">
    <citation type="journal article" date="2020" name="Nat. Commun.">
        <title>Donkey genomes provide new insights into domestication and selection for coat color.</title>
        <authorList>
            <person name="Wang"/>
            <person name="C."/>
            <person name="Li"/>
            <person name="H."/>
            <person name="Guo"/>
            <person name="Y."/>
            <person name="Huang"/>
            <person name="J."/>
            <person name="Sun"/>
            <person name="Y."/>
            <person name="Min"/>
            <person name="J."/>
            <person name="Wang"/>
            <person name="J."/>
            <person name="Fang"/>
            <person name="X."/>
            <person name="Zhao"/>
            <person name="Z."/>
            <person name="Wang"/>
            <person name="S."/>
            <person name="Zhang"/>
            <person name="Y."/>
            <person name="Liu"/>
            <person name="Q."/>
            <person name="Jiang"/>
            <person name="Q."/>
            <person name="Wang"/>
            <person name="X."/>
            <person name="Guo"/>
            <person name="Y."/>
            <person name="Yang"/>
            <person name="C."/>
            <person name="Wang"/>
            <person name="Y."/>
            <person name="Tian"/>
            <person name="F."/>
            <person name="Zhuang"/>
            <person name="G."/>
            <person name="Fan"/>
            <person name="Y."/>
            <person name="Gao"/>
            <person name="Q."/>
            <person name="Li"/>
            <person name="Y."/>
            <person name="Ju"/>
            <person name="Z."/>
            <person name="Li"/>
            <person name="J."/>
            <person name="Li"/>
            <person name="R."/>
            <person name="Hou"/>
            <person name="M."/>
            <person name="Yang"/>
            <person name="G."/>
            <person name="Liu"/>
            <person name="G."/>
            <person name="Liu"/>
            <person name="W."/>
            <person name="Guo"/>
            <person name="J."/>
            <person name="Pan"/>
            <person name="S."/>
            <person name="Fan"/>
            <person name="G."/>
            <person name="Zhang"/>
            <person name="W."/>
            <person name="Zhang"/>
            <person name="R."/>
            <person name="Yu"/>
            <person name="J."/>
            <person name="Zhang"/>
            <person name="X."/>
            <person name="Yin"/>
            <person name="Q."/>
            <person name="Ji"/>
            <person name="C."/>
            <person name="Jin"/>
            <person name="Y."/>
            <person name="Yue"/>
            <person name="G."/>
            <person name="Liu"/>
            <person name="M."/>
            <person name="Xu"/>
            <person name="J."/>
            <person name="Liu"/>
            <person name="S."/>
            <person name="Jordana"/>
            <person name="J."/>
            <person name="Noce"/>
            <person name="A."/>
            <person name="Amills"/>
            <person name="M."/>
            <person name="Wu"/>
            <person name="D.D."/>
            <person name="Li"/>
            <person name="S."/>
            <person name="Zhou"/>
            <person name="X. and Zhong"/>
            <person name="J."/>
        </authorList>
    </citation>
    <scope>NUCLEOTIDE SEQUENCE [LARGE SCALE GENOMIC DNA]</scope>
</reference>
<protein>
    <recommendedName>
        <fullName evidence="3">Reverse transcriptase</fullName>
    </recommendedName>
</protein>
<reference evidence="1" key="2">
    <citation type="submission" date="2025-08" db="UniProtKB">
        <authorList>
            <consortium name="Ensembl"/>
        </authorList>
    </citation>
    <scope>IDENTIFICATION</scope>
</reference>
<sequence>MSSQTRGTIERINKYDFIRLKSFFKAMENRIETKKQPTNWEKIFASHISNKGLISIICKELTQLNNKKSNNLSKKWAGDMNRHFSKEDIWMANRHMKRCSSSLIIREMQIKTILRYHLTPIRMAKITKTKNNKCWRGCGEKGTLIHCSWECKLVQPLWKTVWRFLKKLKIEIPYDPVIPLLGIYPKSLKSAIPKAPLCSLQHYLQ</sequence>
<dbReference type="Proteomes" id="UP000694387">
    <property type="component" value="Chromosome 2"/>
</dbReference>
<keyword evidence="2" id="KW-1185">Reference proteome</keyword>
<evidence type="ECO:0008006" key="3">
    <source>
        <dbReference type="Google" id="ProtNLM"/>
    </source>
</evidence>
<dbReference type="Ensembl" id="ENSEAST00005064473.1">
    <property type="protein sequence ID" value="ENSEASP00005061122.1"/>
    <property type="gene ID" value="ENSEASG00005031566.1"/>
</dbReference>
<organism evidence="1 2">
    <name type="scientific">Equus asinus</name>
    <name type="common">Donkey</name>
    <name type="synonym">Equus africanus asinus</name>
    <dbReference type="NCBI Taxonomy" id="9793"/>
    <lineage>
        <taxon>Eukaryota</taxon>
        <taxon>Metazoa</taxon>
        <taxon>Chordata</taxon>
        <taxon>Craniata</taxon>
        <taxon>Vertebrata</taxon>
        <taxon>Euteleostomi</taxon>
        <taxon>Mammalia</taxon>
        <taxon>Eutheria</taxon>
        <taxon>Laurasiatheria</taxon>
        <taxon>Perissodactyla</taxon>
        <taxon>Equidae</taxon>
        <taxon>Equus</taxon>
    </lineage>
</organism>
<accession>A0A9L0KEZ7</accession>